<dbReference type="RefSeq" id="WP_184749124.1">
    <property type="nucleotide sequence ID" value="NZ_BAAAJR010000008.1"/>
</dbReference>
<dbReference type="Gene3D" id="2.60.40.10">
    <property type="entry name" value="Immunoglobulins"/>
    <property type="match status" value="1"/>
</dbReference>
<reference evidence="7 8" key="1">
    <citation type="submission" date="2020-08" db="EMBL/GenBank/DDBJ databases">
        <title>Sequencing the genomes of 1000 actinobacteria strains.</title>
        <authorList>
            <person name="Klenk H.-P."/>
        </authorList>
    </citation>
    <scope>NUCLEOTIDE SEQUENCE [LARGE SCALE GENOMIC DNA]</scope>
    <source>
        <strain evidence="7 8">DSM 12511</strain>
    </source>
</reference>
<dbReference type="AlphaFoldDB" id="A0A7X0FLS7"/>
<keyword evidence="2" id="KW-0963">Cytoplasm</keyword>
<dbReference type="InterPro" id="IPR029058">
    <property type="entry name" value="AB_hydrolase_fold"/>
</dbReference>
<evidence type="ECO:0000313" key="8">
    <source>
        <dbReference type="Proteomes" id="UP000537775"/>
    </source>
</evidence>
<dbReference type="Pfam" id="PF11806">
    <property type="entry name" value="Enterochelin_N"/>
    <property type="match status" value="1"/>
</dbReference>
<dbReference type="InterPro" id="IPR021764">
    <property type="entry name" value="Enterochelin_esterase_N"/>
</dbReference>
<comment type="caution">
    <text evidence="7">The sequence shown here is derived from an EMBL/GenBank/DDBJ whole genome shotgun (WGS) entry which is preliminary data.</text>
</comment>
<evidence type="ECO:0000256" key="2">
    <source>
        <dbReference type="ARBA" id="ARBA00022490"/>
    </source>
</evidence>
<dbReference type="GO" id="GO:0005506">
    <property type="term" value="F:iron ion binding"/>
    <property type="evidence" value="ECO:0007669"/>
    <property type="project" value="InterPro"/>
</dbReference>
<dbReference type="PANTHER" id="PTHR48098">
    <property type="entry name" value="ENTEROCHELIN ESTERASE-RELATED"/>
    <property type="match status" value="1"/>
</dbReference>
<evidence type="ECO:0000313" key="7">
    <source>
        <dbReference type="EMBL" id="MBB6389843.1"/>
    </source>
</evidence>
<dbReference type="InterPro" id="IPR000801">
    <property type="entry name" value="Esterase-like"/>
</dbReference>
<keyword evidence="3" id="KW-0378">Hydrolase</keyword>
<dbReference type="Proteomes" id="UP000537775">
    <property type="component" value="Unassembled WGS sequence"/>
</dbReference>
<dbReference type="SUPFAM" id="SSF53474">
    <property type="entry name" value="alpha/beta-Hydrolases"/>
    <property type="match status" value="1"/>
</dbReference>
<comment type="similarity">
    <text evidence="4">Belongs to the Fes family.</text>
</comment>
<sequence length="445" mass="47105">MNPFTTPPSEAGPRRRAVPPHAARSAGLSRGESPAVQALAADPTPAAIEAFWDRVVAVGTPLVEGDGPLRDYTFVHRGEARRVALIINKLVDDTTLADALLRRVPGTDVWALTVRLGAGWRGTYALAVDDGTALALTDAELAELDVRRGRSLSVAGASRHPSLHAWYDLLRMSRPDPHATGRSLLGSAAAGPEAPPEWRMPTRPSPGRVIGAPHPRRAARWHVPDLDPGPEGWDVLVLLDGDRWLDDDPGLLDAWAAAGVVPPTATLVLGHGALEARVADLTCNPGLIADIVELIDAAPGVLGAPVAATADRTTIAGQSLGGLTALYAQCLEPGRFGASVCQSGSFWWPNPQGGEPAEWLSRTIDESATRLGRVHLEVGTNEWVLLDPTRRLRDVLAGRCDHLAYVEFDGGHDPACWAAGLPHALHRVTQHRAAGGAPSLREAAA</sequence>
<dbReference type="PANTHER" id="PTHR48098:SF3">
    <property type="entry name" value="IRON(III) ENTEROBACTIN ESTERASE"/>
    <property type="match status" value="1"/>
</dbReference>
<comment type="subcellular location">
    <subcellularLocation>
        <location evidence="1">Cytoplasm</location>
    </subcellularLocation>
</comment>
<evidence type="ECO:0000256" key="3">
    <source>
        <dbReference type="ARBA" id="ARBA00022801"/>
    </source>
</evidence>
<feature type="region of interest" description="Disordered" evidence="5">
    <location>
        <begin position="180"/>
        <end position="204"/>
    </location>
</feature>
<dbReference type="Gene3D" id="3.40.50.1820">
    <property type="entry name" value="alpha/beta hydrolase"/>
    <property type="match status" value="1"/>
</dbReference>
<feature type="region of interest" description="Disordered" evidence="5">
    <location>
        <begin position="1"/>
        <end position="32"/>
    </location>
</feature>
<dbReference type="InterPro" id="IPR014756">
    <property type="entry name" value="Ig_E-set"/>
</dbReference>
<dbReference type="GO" id="GO:0006826">
    <property type="term" value="P:iron ion transport"/>
    <property type="evidence" value="ECO:0007669"/>
    <property type="project" value="InterPro"/>
</dbReference>
<proteinExistence type="inferred from homology"/>
<organism evidence="7 8">
    <name type="scientific">Microbacterium thalassium</name>
    <dbReference type="NCBI Taxonomy" id="362649"/>
    <lineage>
        <taxon>Bacteria</taxon>
        <taxon>Bacillati</taxon>
        <taxon>Actinomycetota</taxon>
        <taxon>Actinomycetes</taxon>
        <taxon>Micrococcales</taxon>
        <taxon>Microbacteriaceae</taxon>
        <taxon>Microbacterium</taxon>
    </lineage>
</organism>
<dbReference type="EMBL" id="JACHML010000001">
    <property type="protein sequence ID" value="MBB6389843.1"/>
    <property type="molecule type" value="Genomic_DNA"/>
</dbReference>
<dbReference type="SUPFAM" id="SSF81296">
    <property type="entry name" value="E set domains"/>
    <property type="match status" value="1"/>
</dbReference>
<keyword evidence="8" id="KW-1185">Reference proteome</keyword>
<feature type="domain" description="Enterochelin esterase N-terminal" evidence="6">
    <location>
        <begin position="73"/>
        <end position="195"/>
    </location>
</feature>
<dbReference type="Pfam" id="PF00756">
    <property type="entry name" value="Esterase"/>
    <property type="match status" value="1"/>
</dbReference>
<dbReference type="GO" id="GO:0005737">
    <property type="term" value="C:cytoplasm"/>
    <property type="evidence" value="ECO:0007669"/>
    <property type="project" value="UniProtKB-SubCell"/>
</dbReference>
<gene>
    <name evidence="7" type="ORF">HD594_000156</name>
</gene>
<evidence type="ECO:0000256" key="1">
    <source>
        <dbReference type="ARBA" id="ARBA00004496"/>
    </source>
</evidence>
<evidence type="ECO:0000256" key="4">
    <source>
        <dbReference type="ARBA" id="ARBA00024201"/>
    </source>
</evidence>
<dbReference type="GO" id="GO:0008849">
    <property type="term" value="F:enterochelin esterase activity"/>
    <property type="evidence" value="ECO:0007669"/>
    <property type="project" value="InterPro"/>
</dbReference>
<dbReference type="InterPro" id="IPR013783">
    <property type="entry name" value="Ig-like_fold"/>
</dbReference>
<dbReference type="InterPro" id="IPR050583">
    <property type="entry name" value="Mycobacterial_A85_antigen"/>
</dbReference>
<protein>
    <submittedName>
        <fullName evidence="7">Enterochelin esterase family protein</fullName>
    </submittedName>
</protein>
<dbReference type="GO" id="GO:0005975">
    <property type="term" value="P:carbohydrate metabolic process"/>
    <property type="evidence" value="ECO:0007669"/>
    <property type="project" value="UniProtKB-ARBA"/>
</dbReference>
<feature type="compositionally biased region" description="Low complexity" evidence="5">
    <location>
        <begin position="183"/>
        <end position="192"/>
    </location>
</feature>
<evidence type="ECO:0000256" key="5">
    <source>
        <dbReference type="SAM" id="MobiDB-lite"/>
    </source>
</evidence>
<accession>A0A7X0FLS7</accession>
<name>A0A7X0FLS7_9MICO</name>
<evidence type="ECO:0000259" key="6">
    <source>
        <dbReference type="Pfam" id="PF11806"/>
    </source>
</evidence>